<comment type="caution">
    <text evidence="1">The sequence shown here is derived from an EMBL/GenBank/DDBJ whole genome shotgun (WGS) entry which is preliminary data.</text>
</comment>
<protein>
    <submittedName>
        <fullName evidence="1">Uncharacterized protein</fullName>
    </submittedName>
</protein>
<dbReference type="EMBL" id="JABCRI010000024">
    <property type="protein sequence ID" value="KAF8377543.1"/>
    <property type="molecule type" value="Genomic_DNA"/>
</dbReference>
<dbReference type="AlphaFoldDB" id="A0A834Y8G9"/>
<evidence type="ECO:0000313" key="1">
    <source>
        <dbReference type="EMBL" id="KAF8377543.1"/>
    </source>
</evidence>
<name>A0A834Y8G9_TETSI</name>
<accession>A0A834Y8G9</accession>
<proteinExistence type="predicted"/>
<gene>
    <name evidence="1" type="ORF">HHK36_030925</name>
</gene>
<sequence length="112" mass="13470">MLEQTEARLSPMEASLRQRIILEMDTMEMKACVYGLTGASFDHLVSPIHYRQLKCRVQEKTQEEELEEFVNFERYRFSIKHHSRGFRYNNVPLEINKLCRMNYHALKFILEI</sequence>
<evidence type="ECO:0000313" key="2">
    <source>
        <dbReference type="Proteomes" id="UP000655225"/>
    </source>
</evidence>
<dbReference type="Proteomes" id="UP000655225">
    <property type="component" value="Unassembled WGS sequence"/>
</dbReference>
<keyword evidence="2" id="KW-1185">Reference proteome</keyword>
<organism evidence="1 2">
    <name type="scientific">Tetracentron sinense</name>
    <name type="common">Spur-leaf</name>
    <dbReference type="NCBI Taxonomy" id="13715"/>
    <lineage>
        <taxon>Eukaryota</taxon>
        <taxon>Viridiplantae</taxon>
        <taxon>Streptophyta</taxon>
        <taxon>Embryophyta</taxon>
        <taxon>Tracheophyta</taxon>
        <taxon>Spermatophyta</taxon>
        <taxon>Magnoliopsida</taxon>
        <taxon>Trochodendrales</taxon>
        <taxon>Trochodendraceae</taxon>
        <taxon>Tetracentron</taxon>
    </lineage>
</organism>
<reference evidence="1 2" key="1">
    <citation type="submission" date="2020-04" db="EMBL/GenBank/DDBJ databases">
        <title>Plant Genome Project.</title>
        <authorList>
            <person name="Zhang R.-G."/>
        </authorList>
    </citation>
    <scope>NUCLEOTIDE SEQUENCE [LARGE SCALE GENOMIC DNA]</scope>
    <source>
        <strain evidence="1">YNK0</strain>
        <tissue evidence="1">Leaf</tissue>
    </source>
</reference>